<dbReference type="AlphaFoldDB" id="A0A6C0HAX7"/>
<feature type="transmembrane region" description="Helical" evidence="2">
    <location>
        <begin position="76"/>
        <end position="94"/>
    </location>
</feature>
<evidence type="ECO:0000256" key="2">
    <source>
        <dbReference type="SAM" id="Phobius"/>
    </source>
</evidence>
<feature type="region of interest" description="Disordered" evidence="1">
    <location>
        <begin position="1"/>
        <end position="20"/>
    </location>
</feature>
<evidence type="ECO:0000313" key="3">
    <source>
        <dbReference type="EMBL" id="QHT77741.1"/>
    </source>
</evidence>
<evidence type="ECO:0000256" key="1">
    <source>
        <dbReference type="SAM" id="MobiDB-lite"/>
    </source>
</evidence>
<feature type="compositionally biased region" description="Low complexity" evidence="1">
    <location>
        <begin position="518"/>
        <end position="528"/>
    </location>
</feature>
<feature type="transmembrane region" description="Helical" evidence="2">
    <location>
        <begin position="169"/>
        <end position="190"/>
    </location>
</feature>
<keyword evidence="2" id="KW-1133">Transmembrane helix</keyword>
<feature type="compositionally biased region" description="Basic residues" evidence="1">
    <location>
        <begin position="507"/>
        <end position="517"/>
    </location>
</feature>
<feature type="region of interest" description="Disordered" evidence="1">
    <location>
        <begin position="506"/>
        <end position="528"/>
    </location>
</feature>
<keyword evidence="2" id="KW-0472">Membrane</keyword>
<feature type="compositionally biased region" description="Basic residues" evidence="1">
    <location>
        <begin position="1"/>
        <end position="17"/>
    </location>
</feature>
<proteinExistence type="predicted"/>
<organism evidence="3">
    <name type="scientific">viral metagenome</name>
    <dbReference type="NCBI Taxonomy" id="1070528"/>
    <lineage>
        <taxon>unclassified sequences</taxon>
        <taxon>metagenomes</taxon>
        <taxon>organismal metagenomes</taxon>
    </lineage>
</organism>
<reference evidence="3" key="1">
    <citation type="journal article" date="2020" name="Nature">
        <title>Giant virus diversity and host interactions through global metagenomics.</title>
        <authorList>
            <person name="Schulz F."/>
            <person name="Roux S."/>
            <person name="Paez-Espino D."/>
            <person name="Jungbluth S."/>
            <person name="Walsh D.A."/>
            <person name="Denef V.J."/>
            <person name="McMahon K.D."/>
            <person name="Konstantinidis K.T."/>
            <person name="Eloe-Fadrosh E.A."/>
            <person name="Kyrpides N.C."/>
            <person name="Woyke T."/>
        </authorList>
    </citation>
    <scope>NUCLEOTIDE SEQUENCE</scope>
    <source>
        <strain evidence="3">GVMAG-M-3300023179-90</strain>
    </source>
</reference>
<accession>A0A6C0HAX7</accession>
<feature type="transmembrane region" description="Helical" evidence="2">
    <location>
        <begin position="450"/>
        <end position="476"/>
    </location>
</feature>
<dbReference type="EMBL" id="MN739921">
    <property type="protein sequence ID" value="QHT77741.1"/>
    <property type="molecule type" value="Genomic_DNA"/>
</dbReference>
<protein>
    <submittedName>
        <fullName evidence="3">Uncharacterized protein</fullName>
    </submittedName>
</protein>
<keyword evidence="2" id="KW-0812">Transmembrane</keyword>
<name>A0A6C0HAX7_9ZZZZ</name>
<sequence length="528" mass="60585">MPNSKLKKSKSVKRPKSSSKESKLMKFMQTNELAIYFIIFSIFDGINIKKLNKVKISDNEFIEICKYLNENKLSDLIPYLHFILPIVEVLILHSKSDDTMSIKRLFRLFGLENDIIAFMDLFKSKTSKTSRIREVDEFSPDLEIIRKGGSGMLIIFRSLFNKKMKITKIFYTFLSFLGILLSMYCIWTQATRLIKDVNTNENIQSALKLVNSARTCEGVELSNKQKLQAKTAGIISDLFGANGEEHVKGMMILSECLLKDPEKIKLDMKQNEVDIIYNEKPNEEGTTNELVLYNKVDMNDFIMSSGVVPLGFDFDKETFHVEMDLIKRAVIKDKITESELKEVSEKIAKQILKKQPLLANAITDSMKKKDIQPVIPKEPSYFGLLYDVVKDGIQNIDINRIVTGFMTGENMIALYAAELNKKIVTIRYKLKQAQELTEYRVNMLLIDIPLYLGTAYTLLNYLVWFSGNLIAFAYLVKSYFTEQQLAITNGDEKLAITNGDEEEVKISKKTQKKKGGKKQNYTQKSYKK</sequence>